<evidence type="ECO:0000256" key="1">
    <source>
        <dbReference type="ARBA" id="ARBA00023015"/>
    </source>
</evidence>
<dbReference type="InterPro" id="IPR037923">
    <property type="entry name" value="HTH-like"/>
</dbReference>
<dbReference type="InterPro" id="IPR009057">
    <property type="entry name" value="Homeodomain-like_sf"/>
</dbReference>
<evidence type="ECO:0000256" key="2">
    <source>
        <dbReference type="ARBA" id="ARBA00023125"/>
    </source>
</evidence>
<evidence type="ECO:0000313" key="6">
    <source>
        <dbReference type="Proteomes" id="UP001519272"/>
    </source>
</evidence>
<dbReference type="Proteomes" id="UP001519272">
    <property type="component" value="Unassembled WGS sequence"/>
</dbReference>
<comment type="caution">
    <text evidence="5">The sequence shown here is derived from an EMBL/GenBank/DDBJ whole genome shotgun (WGS) entry which is preliminary data.</text>
</comment>
<keyword evidence="2" id="KW-0238">DNA-binding</keyword>
<reference evidence="5 6" key="1">
    <citation type="submission" date="2021-03" db="EMBL/GenBank/DDBJ databases">
        <title>Genomic Encyclopedia of Type Strains, Phase IV (KMG-IV): sequencing the most valuable type-strain genomes for metagenomic binning, comparative biology and taxonomic classification.</title>
        <authorList>
            <person name="Goeker M."/>
        </authorList>
    </citation>
    <scope>NUCLEOTIDE SEQUENCE [LARGE SCALE GENOMIC DNA]</scope>
    <source>
        <strain evidence="5 6">DSM 14349</strain>
    </source>
</reference>
<accession>A0ABS4FUY2</accession>
<keyword evidence="6" id="KW-1185">Reference proteome</keyword>
<keyword evidence="3" id="KW-0804">Transcription</keyword>
<evidence type="ECO:0000259" key="4">
    <source>
        <dbReference type="PROSITE" id="PS01124"/>
    </source>
</evidence>
<evidence type="ECO:0000256" key="3">
    <source>
        <dbReference type="ARBA" id="ARBA00023163"/>
    </source>
</evidence>
<dbReference type="InterPro" id="IPR018060">
    <property type="entry name" value="HTH_AraC"/>
</dbReference>
<proteinExistence type="predicted"/>
<dbReference type="EMBL" id="JAGGKG010000013">
    <property type="protein sequence ID" value="MBP1906163.1"/>
    <property type="molecule type" value="Genomic_DNA"/>
</dbReference>
<gene>
    <name evidence="5" type="ORF">J2Z32_002812</name>
</gene>
<evidence type="ECO:0000313" key="5">
    <source>
        <dbReference type="EMBL" id="MBP1906163.1"/>
    </source>
</evidence>
<sequence>MITLNMPLPDVSIDTHTFSIRHLQNHQSFQTIHTKPQQGEYSVPTSPSYEISYVLRGLTTCWIPNEAVILNQGDLLLVPSFHLNHTKKQSLFENPQFKDLQPELCEQIHLTFDATFIDIELARSSLPLLEDTKKPSVVHLNINEQMAVEELFFKILFETTTSQAGSMDMIRALLIELLIHIYRTQQQQLQASKERSNQHPLYSVINEITSYLNLYFYEQHTLDSLAQVFYVSPSHLSRVFKQITGYRFCDYLQNIRIREAKKLLRETNLPIHVISDLVGYTHTSNFNVCFKKISGYTPRYYRRGYKKL</sequence>
<dbReference type="PROSITE" id="PS00041">
    <property type="entry name" value="HTH_ARAC_FAMILY_1"/>
    <property type="match status" value="1"/>
</dbReference>
<organism evidence="5 6">
    <name type="scientific">Paenibacillus turicensis</name>
    <dbReference type="NCBI Taxonomy" id="160487"/>
    <lineage>
        <taxon>Bacteria</taxon>
        <taxon>Bacillati</taxon>
        <taxon>Bacillota</taxon>
        <taxon>Bacilli</taxon>
        <taxon>Bacillales</taxon>
        <taxon>Paenibacillaceae</taxon>
        <taxon>Paenibacillus</taxon>
    </lineage>
</organism>
<dbReference type="PROSITE" id="PS01124">
    <property type="entry name" value="HTH_ARAC_FAMILY_2"/>
    <property type="match status" value="1"/>
</dbReference>
<feature type="domain" description="HTH araC/xylS-type" evidence="4">
    <location>
        <begin position="206"/>
        <end position="304"/>
    </location>
</feature>
<dbReference type="PANTHER" id="PTHR43280:SF2">
    <property type="entry name" value="HTH-TYPE TRANSCRIPTIONAL REGULATOR EXSA"/>
    <property type="match status" value="1"/>
</dbReference>
<protein>
    <submittedName>
        <fullName evidence="5">AraC-like DNA-binding protein</fullName>
    </submittedName>
</protein>
<dbReference type="SUPFAM" id="SSF46689">
    <property type="entry name" value="Homeodomain-like"/>
    <property type="match status" value="2"/>
</dbReference>
<dbReference type="SUPFAM" id="SSF51215">
    <property type="entry name" value="Regulatory protein AraC"/>
    <property type="match status" value="1"/>
</dbReference>
<dbReference type="SMART" id="SM00342">
    <property type="entry name" value="HTH_ARAC"/>
    <property type="match status" value="1"/>
</dbReference>
<dbReference type="Pfam" id="PF12833">
    <property type="entry name" value="HTH_18"/>
    <property type="match status" value="1"/>
</dbReference>
<dbReference type="PANTHER" id="PTHR43280">
    <property type="entry name" value="ARAC-FAMILY TRANSCRIPTIONAL REGULATOR"/>
    <property type="match status" value="1"/>
</dbReference>
<keyword evidence="1" id="KW-0805">Transcription regulation</keyword>
<dbReference type="Gene3D" id="1.10.10.60">
    <property type="entry name" value="Homeodomain-like"/>
    <property type="match status" value="2"/>
</dbReference>
<name>A0ABS4FUY2_9BACL</name>
<dbReference type="InterPro" id="IPR018062">
    <property type="entry name" value="HTH_AraC-typ_CS"/>
</dbReference>
<dbReference type="RefSeq" id="WP_210089768.1">
    <property type="nucleotide sequence ID" value="NZ_JAGGKG010000013.1"/>
</dbReference>